<gene>
    <name evidence="2" type="ORF">GV827_21690</name>
</gene>
<dbReference type="RefSeq" id="WP_164356148.1">
    <property type="nucleotide sequence ID" value="NZ_JAABNT010000031.1"/>
</dbReference>
<dbReference type="EMBL" id="JAABNT010000031">
    <property type="protein sequence ID" value="NEK24985.1"/>
    <property type="molecule type" value="Genomic_DNA"/>
</dbReference>
<dbReference type="AlphaFoldDB" id="A0A6P0CJ28"/>
<feature type="domain" description="Thioesterase" evidence="1">
    <location>
        <begin position="69"/>
        <end position="129"/>
    </location>
</feature>
<evidence type="ECO:0000313" key="2">
    <source>
        <dbReference type="EMBL" id="NEK24985.1"/>
    </source>
</evidence>
<accession>A0A6P0CJ28</accession>
<organism evidence="2 3">
    <name type="scientific">Sulfitobacter sediminilitoris</name>
    <dbReference type="NCBI Taxonomy" id="2698830"/>
    <lineage>
        <taxon>Bacteria</taxon>
        <taxon>Pseudomonadati</taxon>
        <taxon>Pseudomonadota</taxon>
        <taxon>Alphaproteobacteria</taxon>
        <taxon>Rhodobacterales</taxon>
        <taxon>Roseobacteraceae</taxon>
        <taxon>Sulfitobacter</taxon>
    </lineage>
</organism>
<dbReference type="Gene3D" id="3.10.129.10">
    <property type="entry name" value="Hotdog Thioesterase"/>
    <property type="match status" value="1"/>
</dbReference>
<dbReference type="Pfam" id="PF03061">
    <property type="entry name" value="4HBT"/>
    <property type="match status" value="1"/>
</dbReference>
<dbReference type="GO" id="GO:0016790">
    <property type="term" value="F:thiolester hydrolase activity"/>
    <property type="evidence" value="ECO:0007669"/>
    <property type="project" value="UniProtKB-ARBA"/>
</dbReference>
<evidence type="ECO:0000259" key="1">
    <source>
        <dbReference type="Pfam" id="PF03061"/>
    </source>
</evidence>
<dbReference type="SUPFAM" id="SSF54637">
    <property type="entry name" value="Thioesterase/thiol ester dehydrase-isomerase"/>
    <property type="match status" value="1"/>
</dbReference>
<name>A0A6P0CJ28_9RHOB</name>
<dbReference type="Proteomes" id="UP000468591">
    <property type="component" value="Unassembled WGS sequence"/>
</dbReference>
<protein>
    <recommendedName>
        <fullName evidence="1">Thioesterase domain-containing protein</fullName>
    </recommendedName>
</protein>
<comment type="caution">
    <text evidence="2">The sequence shown here is derived from an EMBL/GenBank/DDBJ whole genome shotgun (WGS) entry which is preliminary data.</text>
</comment>
<dbReference type="CDD" id="cd03443">
    <property type="entry name" value="PaaI_thioesterase"/>
    <property type="match status" value="1"/>
</dbReference>
<dbReference type="InterPro" id="IPR006683">
    <property type="entry name" value="Thioestr_dom"/>
</dbReference>
<reference evidence="2 3" key="1">
    <citation type="submission" date="2020-01" db="EMBL/GenBank/DDBJ databases">
        <title>Sulfitobacter sediminilitoris sp. nov., isolated from a tidal flat.</title>
        <authorList>
            <person name="Park S."/>
            <person name="Yoon J.-H."/>
        </authorList>
    </citation>
    <scope>NUCLEOTIDE SEQUENCE [LARGE SCALE GENOMIC DNA]</scope>
    <source>
        <strain evidence="2 3">JBTF-M27</strain>
    </source>
</reference>
<dbReference type="InterPro" id="IPR029069">
    <property type="entry name" value="HotDog_dom_sf"/>
</dbReference>
<evidence type="ECO:0000313" key="3">
    <source>
        <dbReference type="Proteomes" id="UP000468591"/>
    </source>
</evidence>
<proteinExistence type="predicted"/>
<sequence length="146" mass="15916">MSTEPSIAQFLQALPCTAQNVAELHGLLFAPWVKQQRLEFLEVEEGRVKARLPQDAEQHFLGGGICGQALMSAIDTVMSMAMLTYPRNSKGTASQNNQFLRPAAGDDLIIEAVVLKMGKHSAYGETRVSFEGSGELVVHSTSEYAF</sequence>
<keyword evidence="3" id="KW-1185">Reference proteome</keyword>